<name>A0A914H5T3_GLORO</name>
<evidence type="ECO:0000256" key="3">
    <source>
        <dbReference type="ARBA" id="ARBA00004759"/>
    </source>
</evidence>
<evidence type="ECO:0000256" key="9">
    <source>
        <dbReference type="ARBA" id="ARBA00023002"/>
    </source>
</evidence>
<comment type="pathway">
    <text evidence="3">Organosulfur biosynthesis; taurine biosynthesis; hypotaurine from L-cysteine: step 1/2.</text>
</comment>
<keyword evidence="14" id="KW-1185">Reference proteome</keyword>
<evidence type="ECO:0000256" key="10">
    <source>
        <dbReference type="ARBA" id="ARBA00023004"/>
    </source>
</evidence>
<dbReference type="Pfam" id="PF05995">
    <property type="entry name" value="CDO_I"/>
    <property type="match status" value="1"/>
</dbReference>
<dbReference type="SUPFAM" id="SSF51182">
    <property type="entry name" value="RmlC-like cupins"/>
    <property type="match status" value="1"/>
</dbReference>
<reference evidence="15" key="1">
    <citation type="submission" date="2022-11" db="UniProtKB">
        <authorList>
            <consortium name="WormBaseParasite"/>
        </authorList>
    </citation>
    <scope>IDENTIFICATION</scope>
</reference>
<keyword evidence="6 12" id="KW-0479">Metal-binding</keyword>
<feature type="binding site" evidence="12">
    <location>
        <position position="150"/>
    </location>
    <ligand>
        <name>Fe cation</name>
        <dbReference type="ChEBI" id="CHEBI:24875"/>
        <note>catalytic</note>
    </ligand>
</feature>
<keyword evidence="10 12" id="KW-0408">Iron</keyword>
<proteinExistence type="inferred from homology"/>
<keyword evidence="8" id="KW-0223">Dioxygenase</keyword>
<protein>
    <recommendedName>
        <fullName evidence="5">cysteine dioxygenase</fullName>
        <ecNumber evidence="5">1.13.11.20</ecNumber>
    </recommendedName>
</protein>
<accession>A0A914H5T3</accession>
<feature type="binding site" evidence="12">
    <location>
        <position position="77"/>
    </location>
    <ligand>
        <name>Fe cation</name>
        <dbReference type="ChEBI" id="CHEBI:24875"/>
        <note>catalytic</note>
    </ligand>
</feature>
<evidence type="ECO:0000256" key="8">
    <source>
        <dbReference type="ARBA" id="ARBA00022964"/>
    </source>
</evidence>
<comment type="catalytic activity">
    <reaction evidence="1">
        <text>L-cysteine + O2 = 3-sulfino-L-alanine + H(+)</text>
        <dbReference type="Rhea" id="RHEA:20441"/>
        <dbReference type="ChEBI" id="CHEBI:15378"/>
        <dbReference type="ChEBI" id="CHEBI:15379"/>
        <dbReference type="ChEBI" id="CHEBI:35235"/>
        <dbReference type="ChEBI" id="CHEBI:61085"/>
        <dbReference type="EC" id="1.13.11.20"/>
    </reaction>
</comment>
<sequence>MDKLVLKIRELFDEKEVKFGEVQRVLDEYKSDPKDWRSYAHFDAHNYTRNLVDVGNGKYNLMILCWGPGMGSSIHDHSAAQCFVKVLDGQLLETRFAWPSVNEEPGNRGGEEEDGHATEHGEAEGPMQPIGSELFKTNGVSYISDKIGLHRMENPSHADPTVTLHLYIPPYGQCYAFDQRTGRKQRCTVTFYTEYGQKPDYGMFSSPRGPFIYIQPNSAIFCFWNITLGRLRSFHLLTSLVGIVNGSKRGKGRPRGKDVDGTSHRQRESAKNKVEELEGKKSPKNEEKEKEEEEKVQKQAPEGMALTGRTRREGREVKKPRGKDGGTVTLRRAPGELGDIGTKKKHRRAQKERFRRRHHSKS</sequence>
<dbReference type="GO" id="GO:0019448">
    <property type="term" value="P:L-cysteine catabolic process"/>
    <property type="evidence" value="ECO:0007669"/>
    <property type="project" value="TreeGrafter"/>
</dbReference>
<dbReference type="InterPro" id="IPR010300">
    <property type="entry name" value="CDO_1"/>
</dbReference>
<evidence type="ECO:0000313" key="15">
    <source>
        <dbReference type="WBParaSite" id="Gr19_v10_g13941.t1"/>
    </source>
</evidence>
<feature type="compositionally biased region" description="Basic residues" evidence="13">
    <location>
        <begin position="343"/>
        <end position="362"/>
    </location>
</feature>
<feature type="region of interest" description="Disordered" evidence="13">
    <location>
        <begin position="245"/>
        <end position="362"/>
    </location>
</feature>
<feature type="compositionally biased region" description="Basic and acidic residues" evidence="13">
    <location>
        <begin position="255"/>
        <end position="297"/>
    </location>
</feature>
<evidence type="ECO:0000256" key="7">
    <source>
        <dbReference type="ARBA" id="ARBA00022784"/>
    </source>
</evidence>
<keyword evidence="9" id="KW-0560">Oxidoreductase</keyword>
<evidence type="ECO:0000256" key="13">
    <source>
        <dbReference type="SAM" id="MobiDB-lite"/>
    </source>
</evidence>
<comment type="similarity">
    <text evidence="4">Belongs to the cysteine dioxygenase family.</text>
</comment>
<dbReference type="GO" id="GO:0017172">
    <property type="term" value="F:cysteine dioxygenase activity"/>
    <property type="evidence" value="ECO:0007669"/>
    <property type="project" value="UniProtKB-EC"/>
</dbReference>
<dbReference type="AlphaFoldDB" id="A0A914H5T3"/>
<evidence type="ECO:0000313" key="14">
    <source>
        <dbReference type="Proteomes" id="UP000887572"/>
    </source>
</evidence>
<dbReference type="Gene3D" id="2.60.120.10">
    <property type="entry name" value="Jelly Rolls"/>
    <property type="match status" value="1"/>
</dbReference>
<dbReference type="FunFam" id="2.60.120.10:FF:000045">
    <property type="entry name" value="Cysteine dioxygenase 1"/>
    <property type="match status" value="1"/>
</dbReference>
<evidence type="ECO:0000256" key="6">
    <source>
        <dbReference type="ARBA" id="ARBA00022723"/>
    </source>
</evidence>
<dbReference type="EC" id="1.13.11.20" evidence="5"/>
<evidence type="ECO:0000256" key="11">
    <source>
        <dbReference type="PIRSR" id="PIRSR610300-50"/>
    </source>
</evidence>
<dbReference type="InterPro" id="IPR014710">
    <property type="entry name" value="RmlC-like_jellyroll"/>
</dbReference>
<feature type="binding site" evidence="12">
    <location>
        <position position="75"/>
    </location>
    <ligand>
        <name>Fe cation</name>
        <dbReference type="ChEBI" id="CHEBI:24875"/>
        <note>catalytic</note>
    </ligand>
</feature>
<feature type="cross-link" description="3'-(S-cysteinyl)-tyrosine (Cys-Tyr)" evidence="11">
    <location>
        <begin position="82"/>
        <end position="167"/>
    </location>
</feature>
<organism evidence="14 15">
    <name type="scientific">Globodera rostochiensis</name>
    <name type="common">Golden nematode worm</name>
    <name type="synonym">Heterodera rostochiensis</name>
    <dbReference type="NCBI Taxonomy" id="31243"/>
    <lineage>
        <taxon>Eukaryota</taxon>
        <taxon>Metazoa</taxon>
        <taxon>Ecdysozoa</taxon>
        <taxon>Nematoda</taxon>
        <taxon>Chromadorea</taxon>
        <taxon>Rhabditida</taxon>
        <taxon>Tylenchina</taxon>
        <taxon>Tylenchomorpha</taxon>
        <taxon>Tylenchoidea</taxon>
        <taxon>Heteroderidae</taxon>
        <taxon>Heteroderinae</taxon>
        <taxon>Globodera</taxon>
    </lineage>
</organism>
<feature type="region of interest" description="Disordered" evidence="13">
    <location>
        <begin position="100"/>
        <end position="130"/>
    </location>
</feature>
<dbReference type="PANTHER" id="PTHR12918">
    <property type="entry name" value="CYSTEINE DIOXYGENASE"/>
    <property type="match status" value="1"/>
</dbReference>
<evidence type="ECO:0000256" key="1">
    <source>
        <dbReference type="ARBA" id="ARBA00000629"/>
    </source>
</evidence>
<evidence type="ECO:0000256" key="2">
    <source>
        <dbReference type="ARBA" id="ARBA00001962"/>
    </source>
</evidence>
<dbReference type="GO" id="GO:0008198">
    <property type="term" value="F:ferrous iron binding"/>
    <property type="evidence" value="ECO:0007669"/>
    <property type="project" value="UniProtKB-ARBA"/>
</dbReference>
<feature type="compositionally biased region" description="Basic and acidic residues" evidence="13">
    <location>
        <begin position="105"/>
        <end position="123"/>
    </location>
</feature>
<evidence type="ECO:0000256" key="5">
    <source>
        <dbReference type="ARBA" id="ARBA00013133"/>
    </source>
</evidence>
<dbReference type="PANTHER" id="PTHR12918:SF1">
    <property type="entry name" value="CYSTEINE DIOXYGENASE TYPE 1"/>
    <property type="match status" value="1"/>
</dbReference>
<comment type="cofactor">
    <cofactor evidence="2">
        <name>Fe cation</name>
        <dbReference type="ChEBI" id="CHEBI:24875"/>
    </cofactor>
</comment>
<keyword evidence="7 11" id="KW-0883">Thioether bond</keyword>
<dbReference type="InterPro" id="IPR011051">
    <property type="entry name" value="RmlC_Cupin_sf"/>
</dbReference>
<dbReference type="WBParaSite" id="Gr19_v10_g13941.t1">
    <property type="protein sequence ID" value="Gr19_v10_g13941.t1"/>
    <property type="gene ID" value="Gr19_v10_g13941"/>
</dbReference>
<evidence type="ECO:0000256" key="12">
    <source>
        <dbReference type="PIRSR" id="PIRSR610300-51"/>
    </source>
</evidence>
<evidence type="ECO:0000256" key="4">
    <source>
        <dbReference type="ARBA" id="ARBA00006622"/>
    </source>
</evidence>
<dbReference type="CDD" id="cd10548">
    <property type="entry name" value="cupin_CDO"/>
    <property type="match status" value="1"/>
</dbReference>
<dbReference type="Proteomes" id="UP000887572">
    <property type="component" value="Unplaced"/>
</dbReference>
<feature type="compositionally biased region" description="Basic and acidic residues" evidence="13">
    <location>
        <begin position="310"/>
        <end position="324"/>
    </location>
</feature>